<gene>
    <name evidence="2" type="ORF">CEUR00632_LOCUS8937</name>
</gene>
<organism evidence="2">
    <name type="scientific">Chlamydomonas euryale</name>
    <dbReference type="NCBI Taxonomy" id="1486919"/>
    <lineage>
        <taxon>Eukaryota</taxon>
        <taxon>Viridiplantae</taxon>
        <taxon>Chlorophyta</taxon>
        <taxon>core chlorophytes</taxon>
        <taxon>Chlorophyceae</taxon>
        <taxon>CS clade</taxon>
        <taxon>Chlamydomonadales</taxon>
        <taxon>Chlamydomonadaceae</taxon>
        <taxon>Chlamydomonas</taxon>
    </lineage>
</organism>
<evidence type="ECO:0000256" key="1">
    <source>
        <dbReference type="SAM" id="MobiDB-lite"/>
    </source>
</evidence>
<name>A0A7R9V9A0_9CHLO</name>
<dbReference type="EMBL" id="HBEC01019024">
    <property type="protein sequence ID" value="CAD8288898.1"/>
    <property type="molecule type" value="Transcribed_RNA"/>
</dbReference>
<dbReference type="AlphaFoldDB" id="A0A7R9V9A0"/>
<sequence>MPAGVCALATAAAAAPSRGAPATAGGVLSTEERVPALATCSGDAAACVRPNHAHAPPAGTTRGGAVVGAAPAPAAIQVGPSTRGRVPGRSAMPEAPCGAPAADSGEDDDVVVMEVRPAPAAESVAAPARLATVPRTLASRAAVTVATVAGQLATSSCAAGASLRRMHDEAEGNGSVMCPPAPRPKPAAQRGAARPVGHANGGGVPRAQPGAGGGARGGVRHGSGLRTGGGTGAGCSGGSDTGRIDNVVVGLNHIISDPSLSAADRMEMMRMYIEAVNGVRR</sequence>
<accession>A0A7R9V9A0</accession>
<proteinExistence type="predicted"/>
<feature type="region of interest" description="Disordered" evidence="1">
    <location>
        <begin position="77"/>
        <end position="107"/>
    </location>
</feature>
<protein>
    <submittedName>
        <fullName evidence="2">Uncharacterized protein</fullName>
    </submittedName>
</protein>
<feature type="compositionally biased region" description="Low complexity" evidence="1">
    <location>
        <begin position="186"/>
        <end position="195"/>
    </location>
</feature>
<feature type="compositionally biased region" description="Gly residues" evidence="1">
    <location>
        <begin position="199"/>
        <end position="239"/>
    </location>
</feature>
<reference evidence="2" key="1">
    <citation type="submission" date="2021-01" db="EMBL/GenBank/DDBJ databases">
        <authorList>
            <person name="Corre E."/>
            <person name="Pelletier E."/>
            <person name="Niang G."/>
            <person name="Scheremetjew M."/>
            <person name="Finn R."/>
            <person name="Kale V."/>
            <person name="Holt S."/>
            <person name="Cochrane G."/>
            <person name="Meng A."/>
            <person name="Brown T."/>
            <person name="Cohen L."/>
        </authorList>
    </citation>
    <scope>NUCLEOTIDE SEQUENCE</scope>
    <source>
        <strain evidence="2">CCMP219</strain>
    </source>
</reference>
<evidence type="ECO:0000313" key="2">
    <source>
        <dbReference type="EMBL" id="CAD8288898.1"/>
    </source>
</evidence>
<feature type="region of interest" description="Disordered" evidence="1">
    <location>
        <begin position="168"/>
        <end position="239"/>
    </location>
</feature>